<dbReference type="FunFam" id="2.30.38.10:FF:000001">
    <property type="entry name" value="Non-ribosomal peptide synthetase PvdI"/>
    <property type="match status" value="2"/>
</dbReference>
<dbReference type="InterPro" id="IPR045851">
    <property type="entry name" value="AMP-bd_C_sf"/>
</dbReference>
<dbReference type="GO" id="GO:0008610">
    <property type="term" value="P:lipid biosynthetic process"/>
    <property type="evidence" value="ECO:0007669"/>
    <property type="project" value="UniProtKB-ARBA"/>
</dbReference>
<keyword evidence="6" id="KW-0045">Antibiotic biosynthesis</keyword>
<keyword evidence="9" id="KW-1185">Reference proteome</keyword>
<evidence type="ECO:0000256" key="3">
    <source>
        <dbReference type="ARBA" id="ARBA00022450"/>
    </source>
</evidence>
<keyword evidence="3" id="KW-0596">Phosphopantetheine</keyword>
<dbReference type="InterPro" id="IPR001242">
    <property type="entry name" value="Condensation_dom"/>
</dbReference>
<comment type="cofactor">
    <cofactor evidence="1">
        <name>pantetheine 4'-phosphate</name>
        <dbReference type="ChEBI" id="CHEBI:47942"/>
    </cofactor>
</comment>
<dbReference type="PROSITE" id="PS00455">
    <property type="entry name" value="AMP_BINDING"/>
    <property type="match status" value="2"/>
</dbReference>
<feature type="domain" description="Carrier" evidence="7">
    <location>
        <begin position="1004"/>
        <end position="1078"/>
    </location>
</feature>
<evidence type="ECO:0000256" key="4">
    <source>
        <dbReference type="ARBA" id="ARBA00022553"/>
    </source>
</evidence>
<dbReference type="PANTHER" id="PTHR45398">
    <property type="match status" value="1"/>
</dbReference>
<dbReference type="FunFam" id="3.30.559.30:FF:000001">
    <property type="entry name" value="Non-ribosomal peptide synthetase"/>
    <property type="match status" value="1"/>
</dbReference>
<dbReference type="Gene3D" id="3.40.50.12780">
    <property type="entry name" value="N-terminal domain of ligase-like"/>
    <property type="match status" value="1"/>
</dbReference>
<evidence type="ECO:0000256" key="6">
    <source>
        <dbReference type="ARBA" id="ARBA00023194"/>
    </source>
</evidence>
<dbReference type="SUPFAM" id="SSF47336">
    <property type="entry name" value="ACP-like"/>
    <property type="match status" value="3"/>
</dbReference>
<dbReference type="InterPro" id="IPR010071">
    <property type="entry name" value="AA_adenyl_dom"/>
</dbReference>
<dbReference type="FunFam" id="1.10.1200.10:FF:000005">
    <property type="entry name" value="Nonribosomal peptide synthetase 1"/>
    <property type="match status" value="3"/>
</dbReference>
<dbReference type="Gene3D" id="3.30.559.10">
    <property type="entry name" value="Chloramphenicol acetyltransferase-like domain"/>
    <property type="match status" value="4"/>
</dbReference>
<dbReference type="Pfam" id="PF00550">
    <property type="entry name" value="PP-binding"/>
    <property type="match status" value="3"/>
</dbReference>
<dbReference type="Pfam" id="PF00501">
    <property type="entry name" value="AMP-binding"/>
    <property type="match status" value="2"/>
</dbReference>
<dbReference type="InterPro" id="IPR042099">
    <property type="entry name" value="ANL_N_sf"/>
</dbReference>
<dbReference type="InterPro" id="IPR020806">
    <property type="entry name" value="PKS_PP-bd"/>
</dbReference>
<sequence length="3104" mass="351201">MLRHESLRTVFRSIEGRPIQVILPQIALQLEPVDLTHVAPELQAQAFEQFAREHVQQPFDLVHGPLIRAHLVQLNTDSYIFLLTIHHIISDGWSLGVFLRELGTLYNAYVADQQALLPELQIQYADFAVWQRKWMDNTVLESQLQYWKQQLATVPTQLNLPTDHPRPAEQTFKGSQLDFVLPLELLQQLQDLSQREGVTLYMTLLAAWKVLLYRYSNQEQIAVGTGIANRDRGETENLIGFFVNTLVMYSDLSGNPSFQHFLHNVQRICLDAYANQHVPFEQVVDAVQPERSLGVTPLFQVMFVLQNAPLSTSALQDIELELLPVNTGISKFDLTLFLTETAHGLAASLEYNSTIFEQATIARMAEHYQTLLESIVQDIKQPLMALSLLTATAEQQIVVDWNATRSDYPREASVPTLFAEQVARTPDAVALRYGQREMSYQQLNARANQLAHYLQDRGVGRETLVGLSMERSFEMLVSILAILKAGGAYVPLDPSYPQDRLAYMLEDTRISLILTQRKFGEQLPTSEQHTLIYVAEDAQIEHYSTENPQTEIDPTQLAYIMYTSGSTGRPKGVSVMHRAIVRLVRNTNFASFTANDTFLHLAPSSFDASTLELWGSLLNGGRLVLFPVQTPSLDELAQVLRDEQISVLWLTAGLFHQMVEHQLPALAGVRYLLAGGDVLSVPQVQKVLQQPGHGTLINGYGPTENTTFTCCYPMNHIEQVGATVPIGYPIGNTKVHLLDTFMRPVPVGIPGELYTGGDGLARGYHQQPELTAERFVPDPFSTEPGGRLYKTGDLAVYRQDGSIEFVGRSDNQVKIRGFRIELGEIETALLQHPEITDGTVIVQTDDNGTKRLLAYVVARNSSKRPSGPELRSYLKSSLPDYMVPASITLMDELPLTSNGKIDRRALPAPDYTRHITASAKPVQEPRSDIEQRLLDIWRQVLNFPDIGVNDNFFGSGGDSILSIQIVAKANQEGLALHPQHFFQYPTVAEMAAVLVEQQAPQDSNQAAVIEQQLLDIWQQVLNFPDIGVNDNFFGCGGDSILSIQIVAKANQQGLALHPQHFFQHQTIAEMAAMLAEQDTQQLAVAAEQEQVEGEVPLTAIQHWFFDLDLPERQHWNQATLLEMRQRIQPEMVQQALEHVLRQHDALRMRFEQHEGRWQQHISKHEGPQTLPFKVVNLATYSHEEQVQAIYTHTDEAERSLDLQHGPLLQVVYFDLGPAETVRLFVAIHHLVVDGVSWRVLLEDLQNLCIQLHNQQTPQLPPRTVSFRQWSQQVIDFTARPAFQEPELAYWREQGQRFQVELPVDYEQGANVFSSESTVLVKLTKKETHTLLHEVQNVYHTQINDILLTALALTLNLWNNREEITISLEGHGRDDMFGLDSSRTVGWFTSFYPVHFNLKDCQSLSCAIKSIKEQLRSVPNHGIGYSMLRYLADDSVKNELASWPKPALSFNYMGQFDQIFSEEQLFMPAAEDFGPGYSEQGQRPHLLEVASRIHGGQLQFEWNYSRNCHDEETIKEIASEFIYALQEILAHCQEADAGGFTPSDFPMASLTLQQLDQQIDMHRQVEDIYPLTPLQHGLLFHSLYEPGTGDYVIQVGMTFEQGFNEPAFRKAWDYVIQRYSILRTSFIWEGLSEAQQVVYKDIFIPTIQQDWRHMSAEQQQEQLALYREEDRLQEFQIAHAPLMRLFIARLGDEKYAVLWSYHHLLLDGWSLPLVMEYLFESYMALSQQREPQARSQTPYREYIRWLQLQDKPRAEQFWRQVLNGFTTPTPLGFDLKPAEEQEPGYNELSVYLPAEQTQALTMLARQQQVTVNTLVQAAWSLLLHHYSGEDDIIFGAVTSGRTATLKEIENMVGLFINTVPVRVQIKPDISVNDWFHQLHKQQTESNQFAYSPLSQIQGWSEIERGTQLFESLLVFENYPLDEAAISGQDVNIARTIQSIQVIEQTSYPLTLAITPGKRLQIKALYNRERITASALNDMLSQFQQILRSFIEQPGEIVSQVRVWSEQDYQRIQASINRSVQAFPAAQTLHGIFESQVARDPFAIAAVCEHATLNYGELNKRANQIARYLRQIGVGPEVHVGLCVERSLELLIGVLAILKAGGTYVPLDPTYPPERLAYILEDAEISVLLTQQHLKDNLPTISEYVIGLDAIEPLLSLEPGENLVNLVQPENGAYIIYTSGSTGKPKGVVVSHANVVRLFSATEQEYHFDQHDVWTLFHSYAFDFSVWEIWGPLLYGGKLVVIPFWISRSPELFYQLLHTHKVTVLNQTPSAFNQLIQIEHTVENRRPLALRLVIFGGEALELQSLRPWFDVHGDQQPQLINMYGITETTVHVTYRRIQANDLLEGTGSLIGVPISDLHVLIMDQYGRPLPTGVAGEMYVGGAGLARGYLNRPELTAQRFVPHPFSAEPGARLYRSGDLARRLPNGDLEYLGRIDHQVKIRGFRIELGEIEAAIGSHSAVHENVVLARESRAGSKQLVGYVVLRPTSSLTQEELQTYLQEKLPHYMVPTTVVFLPELPLNHNGKVNRRALPEPESLYQDDAKRYVAPQNEVQETLAKIWADVLRVERVGIQDNFFALGGDSILSIQIIGRASQLGLRLTPKLIFQYQTIEQLCAVVEYAPTIQAQQSAVTGEVALTPIQHWFFEQQQPQPQHWNQSMLVSVLQPINASYLCAALESLLEHHDALRLRFTQAKGGWRQENEDSGEAVAFHHINLTQTSTENQRRKMLECEAELQGSLNLAQGPLMQVAYFQLNNPAMPDQLLLVIHHLVVDGFSWRVLLEDLQTAYQHYSQGQPLDLPKKTTSFQAWASHLVDYARSEQARQEAAYWTQEIQTSQPGIPIDYPEQRQQNSIGSAEHIELTLPEAETQVLLEVLPELYNTQMNDVLLTALAQVLTRWSQTDAVLIELEGHGREDLFADVDLSRTIGWFTSIFPVQLRSAAGMSLLEQLKHNKEHLRSIPNHGVGYGILRYLSQDQELVQALQPAEQPQVVFNYLGQFETPVAAEGALFADLKPSPGPTQHESGSRNHLLAINSLVQARQLVISWEFNPAIHKRTTIQSLASEYIQALQDLAALAHAPQTDLIYTPSDFPDLAVDQDELDFLLSEIDLGE</sequence>
<evidence type="ECO:0000259" key="7">
    <source>
        <dbReference type="PROSITE" id="PS50075"/>
    </source>
</evidence>
<comment type="similarity">
    <text evidence="2">Belongs to the ATP-dependent AMP-binding enzyme family.</text>
</comment>
<dbReference type="CDD" id="cd12117">
    <property type="entry name" value="A_NRPS_Srf_like"/>
    <property type="match status" value="1"/>
</dbReference>
<dbReference type="GO" id="GO:0016874">
    <property type="term" value="F:ligase activity"/>
    <property type="evidence" value="ECO:0007669"/>
    <property type="project" value="UniProtKB-KW"/>
</dbReference>
<dbReference type="SMART" id="SM00823">
    <property type="entry name" value="PKS_PP"/>
    <property type="match status" value="3"/>
</dbReference>
<comment type="caution">
    <text evidence="8">The sequence shown here is derived from an EMBL/GenBank/DDBJ whole genome shotgun (WGS) entry which is preliminary data.</text>
</comment>
<gene>
    <name evidence="8" type="ORF">KDW_58130</name>
</gene>
<dbReference type="Gene3D" id="2.30.38.10">
    <property type="entry name" value="Luciferase, Domain 3"/>
    <property type="match status" value="1"/>
</dbReference>
<dbReference type="InterPro" id="IPR036736">
    <property type="entry name" value="ACP-like_sf"/>
</dbReference>
<dbReference type="CDD" id="cd19534">
    <property type="entry name" value="E_NRPS"/>
    <property type="match status" value="2"/>
</dbReference>
<dbReference type="InterPro" id="IPR020845">
    <property type="entry name" value="AMP-binding_CS"/>
</dbReference>
<dbReference type="Gene3D" id="1.10.1200.10">
    <property type="entry name" value="ACP-like"/>
    <property type="match status" value="3"/>
</dbReference>
<dbReference type="GO" id="GO:0044550">
    <property type="term" value="P:secondary metabolite biosynthetic process"/>
    <property type="evidence" value="ECO:0007669"/>
    <property type="project" value="UniProtKB-ARBA"/>
</dbReference>
<dbReference type="PROSITE" id="PS50075">
    <property type="entry name" value="CARRIER"/>
    <property type="match status" value="3"/>
</dbReference>
<dbReference type="NCBIfam" id="TIGR01720">
    <property type="entry name" value="NRPS-para261"/>
    <property type="match status" value="2"/>
</dbReference>
<evidence type="ECO:0000256" key="2">
    <source>
        <dbReference type="ARBA" id="ARBA00006432"/>
    </source>
</evidence>
<dbReference type="Gene3D" id="3.30.300.30">
    <property type="match status" value="2"/>
</dbReference>
<dbReference type="GO" id="GO:0043041">
    <property type="term" value="P:amino acid activation for nonribosomal peptide biosynthetic process"/>
    <property type="evidence" value="ECO:0007669"/>
    <property type="project" value="UniProtKB-ARBA"/>
</dbReference>
<protein>
    <recommendedName>
        <fullName evidence="7">Carrier domain-containing protein</fullName>
    </recommendedName>
</protein>
<dbReference type="PROSITE" id="PS00012">
    <property type="entry name" value="PHOSPHOPANTETHEINE"/>
    <property type="match status" value="3"/>
</dbReference>
<evidence type="ECO:0000256" key="1">
    <source>
        <dbReference type="ARBA" id="ARBA00001957"/>
    </source>
</evidence>
<dbReference type="EMBL" id="BKZW01000004">
    <property type="protein sequence ID" value="GER91651.1"/>
    <property type="molecule type" value="Genomic_DNA"/>
</dbReference>
<keyword evidence="4" id="KW-0597">Phosphoprotein</keyword>
<accession>A0A5J4KYT1</accession>
<dbReference type="SUPFAM" id="SSF52777">
    <property type="entry name" value="CoA-dependent acyltransferases"/>
    <property type="match status" value="8"/>
</dbReference>
<keyword evidence="5" id="KW-0436">Ligase</keyword>
<dbReference type="Gene3D" id="3.40.50.980">
    <property type="match status" value="2"/>
</dbReference>
<dbReference type="InterPro" id="IPR010060">
    <property type="entry name" value="NRPS_synth"/>
</dbReference>
<dbReference type="InterPro" id="IPR025110">
    <property type="entry name" value="AMP-bd_C"/>
</dbReference>
<dbReference type="Proteomes" id="UP000326912">
    <property type="component" value="Unassembled WGS sequence"/>
</dbReference>
<evidence type="ECO:0000313" key="8">
    <source>
        <dbReference type="EMBL" id="GER91651.1"/>
    </source>
</evidence>
<dbReference type="SUPFAM" id="SSF56801">
    <property type="entry name" value="Acetyl-CoA synthetase-like"/>
    <property type="match status" value="2"/>
</dbReference>
<dbReference type="FunFam" id="3.40.50.980:FF:000002">
    <property type="entry name" value="Enterobactin synthetase component F"/>
    <property type="match status" value="1"/>
</dbReference>
<dbReference type="GO" id="GO:0017000">
    <property type="term" value="P:antibiotic biosynthetic process"/>
    <property type="evidence" value="ECO:0007669"/>
    <property type="project" value="UniProtKB-KW"/>
</dbReference>
<feature type="domain" description="Carrier" evidence="7">
    <location>
        <begin position="924"/>
        <end position="998"/>
    </location>
</feature>
<evidence type="ECO:0000313" key="9">
    <source>
        <dbReference type="Proteomes" id="UP000326912"/>
    </source>
</evidence>
<dbReference type="PANTHER" id="PTHR45398:SF1">
    <property type="entry name" value="ENZYME, PUTATIVE (JCVI)-RELATED"/>
    <property type="match status" value="1"/>
</dbReference>
<dbReference type="CDD" id="cd19531">
    <property type="entry name" value="LCL_NRPS-like"/>
    <property type="match status" value="1"/>
</dbReference>
<dbReference type="NCBIfam" id="NF003417">
    <property type="entry name" value="PRK04813.1"/>
    <property type="match status" value="2"/>
</dbReference>
<proteinExistence type="inferred from homology"/>
<dbReference type="FunFam" id="3.30.300.30:FF:000010">
    <property type="entry name" value="Enterobactin synthetase component F"/>
    <property type="match status" value="2"/>
</dbReference>
<reference evidence="8 9" key="1">
    <citation type="submission" date="2019-10" db="EMBL/GenBank/DDBJ databases">
        <title>Dictyobacter vulcani sp. nov., within the class Ktedonobacteria, isolated from soil of volcanic Mt. Zao.</title>
        <authorList>
            <person name="Zheng Y."/>
            <person name="Wang C.M."/>
            <person name="Sakai Y."/>
            <person name="Abe K."/>
            <person name="Yokota A."/>
            <person name="Yabe S."/>
        </authorList>
    </citation>
    <scope>NUCLEOTIDE SEQUENCE [LARGE SCALE GENOMIC DNA]</scope>
    <source>
        <strain evidence="8 9">W12</strain>
    </source>
</reference>
<dbReference type="CDD" id="cd17643">
    <property type="entry name" value="A_NRPS_Cytc1-like"/>
    <property type="match status" value="1"/>
</dbReference>
<name>A0A5J4KYT1_9CHLR</name>
<dbReference type="CDD" id="cd19543">
    <property type="entry name" value="DCL_NRPS"/>
    <property type="match status" value="1"/>
</dbReference>
<evidence type="ECO:0000256" key="5">
    <source>
        <dbReference type="ARBA" id="ARBA00022598"/>
    </source>
</evidence>
<dbReference type="GO" id="GO:0031177">
    <property type="term" value="F:phosphopantetheine binding"/>
    <property type="evidence" value="ECO:0007669"/>
    <property type="project" value="InterPro"/>
</dbReference>
<dbReference type="FunFam" id="3.40.50.12780:FF:000012">
    <property type="entry name" value="Non-ribosomal peptide synthetase"/>
    <property type="match status" value="2"/>
</dbReference>
<dbReference type="FunFam" id="3.40.50.980:FF:000001">
    <property type="entry name" value="Non-ribosomal peptide synthetase"/>
    <property type="match status" value="2"/>
</dbReference>
<dbReference type="InterPro" id="IPR006162">
    <property type="entry name" value="Ppantetheine_attach_site"/>
</dbReference>
<dbReference type="InterPro" id="IPR000873">
    <property type="entry name" value="AMP-dep_synth/lig_dom"/>
</dbReference>
<dbReference type="InterPro" id="IPR023213">
    <property type="entry name" value="CAT-like_dom_sf"/>
</dbReference>
<dbReference type="Pfam" id="PF00668">
    <property type="entry name" value="Condensation"/>
    <property type="match status" value="4"/>
</dbReference>
<organism evidence="8 9">
    <name type="scientific">Dictyobacter vulcani</name>
    <dbReference type="NCBI Taxonomy" id="2607529"/>
    <lineage>
        <taxon>Bacteria</taxon>
        <taxon>Bacillati</taxon>
        <taxon>Chloroflexota</taxon>
        <taxon>Ktedonobacteria</taxon>
        <taxon>Ktedonobacterales</taxon>
        <taxon>Dictyobacteraceae</taxon>
        <taxon>Dictyobacter</taxon>
    </lineage>
</organism>
<dbReference type="Pfam" id="PF13193">
    <property type="entry name" value="AMP-binding_C"/>
    <property type="match status" value="2"/>
</dbReference>
<dbReference type="InterPro" id="IPR009081">
    <property type="entry name" value="PP-bd_ACP"/>
</dbReference>
<dbReference type="Gene3D" id="3.30.559.30">
    <property type="entry name" value="Nonribosomal peptide synthetase, condensation domain"/>
    <property type="match status" value="4"/>
</dbReference>
<feature type="domain" description="Carrier" evidence="7">
    <location>
        <begin position="2543"/>
        <end position="2617"/>
    </location>
</feature>
<dbReference type="NCBIfam" id="TIGR01733">
    <property type="entry name" value="AA-adenyl-dom"/>
    <property type="match status" value="2"/>
</dbReference>